<feature type="domain" description="HTH araC/xylS-type" evidence="2">
    <location>
        <begin position="73"/>
        <end position="174"/>
    </location>
</feature>
<dbReference type="Pfam" id="PF12833">
    <property type="entry name" value="HTH_18"/>
    <property type="match status" value="1"/>
</dbReference>
<evidence type="ECO:0000313" key="3">
    <source>
        <dbReference type="EMBL" id="MCQ4042768.1"/>
    </source>
</evidence>
<dbReference type="PROSITE" id="PS01124">
    <property type="entry name" value="HTH_ARAC_FAMILY_2"/>
    <property type="match status" value="1"/>
</dbReference>
<comment type="caution">
    <text evidence="3">The sequence shown here is derived from an EMBL/GenBank/DDBJ whole genome shotgun (WGS) entry which is preliminary data.</text>
</comment>
<dbReference type="SMART" id="SM00342">
    <property type="entry name" value="HTH_ARAC"/>
    <property type="match status" value="1"/>
</dbReference>
<dbReference type="PANTHER" id="PTHR43280:SF31">
    <property type="entry name" value="TRANSCRIPTIONAL REGULATORY PROTEIN"/>
    <property type="match status" value="1"/>
</dbReference>
<sequence>MVALFCASRAQRAANSGALLAGFLSGLDSGQWTGWEAEQVGAAALHLATGFFCGLADREKLLAPENRQALLVHKGKSFIEAHLSEPDLSPQLVSDAHGISVRYLHHLFREERHTVSAFIRERRLERCRADLTAPGLTGLAIGAIGARWGFTDPAVFSRAFMTAYGTPRASTASVPASRGDVAETVGALNRVCRLGLTGRRQRGQRG</sequence>
<dbReference type="Gene3D" id="1.10.10.60">
    <property type="entry name" value="Homeodomain-like"/>
    <property type="match status" value="1"/>
</dbReference>
<reference evidence="3 4" key="1">
    <citation type="submission" date="2022-06" db="EMBL/GenBank/DDBJ databases">
        <title>Draft genome sequence of type strain Streptomyces rubrisoli DSM 42083.</title>
        <authorList>
            <person name="Duangmal K."/>
            <person name="Klaysubun C."/>
        </authorList>
    </citation>
    <scope>NUCLEOTIDE SEQUENCE [LARGE SCALE GENOMIC DNA]</scope>
    <source>
        <strain evidence="3 4">DSM 42083</strain>
    </source>
</reference>
<evidence type="ECO:0000313" key="4">
    <source>
        <dbReference type="Proteomes" id="UP001206206"/>
    </source>
</evidence>
<dbReference type="RefSeq" id="WP_255927257.1">
    <property type="nucleotide sequence ID" value="NZ_JANFNH010000009.1"/>
</dbReference>
<accession>A0ABT1PE76</accession>
<dbReference type="EMBL" id="JANFNH010000009">
    <property type="protein sequence ID" value="MCQ4042768.1"/>
    <property type="molecule type" value="Genomic_DNA"/>
</dbReference>
<proteinExistence type="predicted"/>
<evidence type="ECO:0000259" key="2">
    <source>
        <dbReference type="PROSITE" id="PS01124"/>
    </source>
</evidence>
<dbReference type="PANTHER" id="PTHR43280">
    <property type="entry name" value="ARAC-FAMILY TRANSCRIPTIONAL REGULATOR"/>
    <property type="match status" value="1"/>
</dbReference>
<name>A0ABT1PE76_9ACTN</name>
<dbReference type="InterPro" id="IPR018060">
    <property type="entry name" value="HTH_AraC"/>
</dbReference>
<organism evidence="3 4">
    <name type="scientific">Streptantibioticus rubrisoli</name>
    <dbReference type="NCBI Taxonomy" id="1387313"/>
    <lineage>
        <taxon>Bacteria</taxon>
        <taxon>Bacillati</taxon>
        <taxon>Actinomycetota</taxon>
        <taxon>Actinomycetes</taxon>
        <taxon>Kitasatosporales</taxon>
        <taxon>Streptomycetaceae</taxon>
        <taxon>Streptantibioticus</taxon>
    </lineage>
</organism>
<keyword evidence="1" id="KW-0238">DNA-binding</keyword>
<gene>
    <name evidence="3" type="ORF">NON19_12205</name>
</gene>
<evidence type="ECO:0000256" key="1">
    <source>
        <dbReference type="ARBA" id="ARBA00023125"/>
    </source>
</evidence>
<dbReference type="Proteomes" id="UP001206206">
    <property type="component" value="Unassembled WGS sequence"/>
</dbReference>
<keyword evidence="4" id="KW-1185">Reference proteome</keyword>
<protein>
    <submittedName>
        <fullName evidence="3">Helix-turn-helix domain-containing protein</fullName>
    </submittedName>
</protein>